<dbReference type="Gene3D" id="3.40.605.10">
    <property type="entry name" value="Aldehyde Dehydrogenase, Chain A, domain 1"/>
    <property type="match status" value="1"/>
</dbReference>
<dbReference type="InterPro" id="IPR029041">
    <property type="entry name" value="FAD-linked_oxidoreductase-like"/>
</dbReference>
<evidence type="ECO:0000313" key="6">
    <source>
        <dbReference type="EMBL" id="MDQ0649626.1"/>
    </source>
</evidence>
<evidence type="ECO:0000259" key="4">
    <source>
        <dbReference type="Pfam" id="PF00171"/>
    </source>
</evidence>
<dbReference type="GO" id="GO:0003842">
    <property type="term" value="F:L-glutamate gamma-semialdehyde dehydrogenase activity"/>
    <property type="evidence" value="ECO:0007669"/>
    <property type="project" value="UniProtKB-EC"/>
</dbReference>
<keyword evidence="7" id="KW-1185">Reference proteome</keyword>
<sequence>MSEPSPSALAPLVERAVQLAERWAAEAASAEAKAEETRLAELLHDPSGRRFALDIADGVMRPESLAAAAVQLRRSAPVVPSALPWYVRGAVRWGGGAAPILPAPIVPIARRMLREVLRPLVADGRPAKLGAELERLAAPGVSLNLSLLGAKVLGDAEATRRLEGVRDLILRDDVEHVSLSVSAVIGQASEWAFDALVAQSADRLLPLYEAASAGNTAITLEVQEHRELDLTIAVFTRLLEDPRLTGLAAGIALPSSLPDALPALQELTAWAQDRVAHGGAPITVRLTKGANLALERADSALHGWIPASYDSPLDADANRLRCLDWALRPEHTAAVRIGVSGDDLGVAAYAWLLAQDRDVTAAVQFDMVHGYQAGRIRALARETGNVMRRVAVVAPADFDVAIGSILRLLDEEAPSDAAADGLRAALRRSSEPSLRIGARRTQDRLAPVHESVRPVVQTPRPEEQLTQAVLGIIRGSDDESFFETAVYSALEIEAGAGGAPGFENTPDSDPALPANREWAQGIFPRITAASADATPAPQSTADVDALLRRARDGHDGWASRPASERAEILLRAAAALDGGRGSLIEVAASETGLLFADADADVSRAVDCARYYAATARELDAISGAAFVPSDVVVVSSSWRAPLAEPADGVLAALAAGSTVVLAADPRARRSAEAVAETLWQVGVPRDALVIADGGLHQDLVAHEAVGLVVLHGSREVVDRVRTWRPGLPVLAEAEGASAVIVTASADLDLAASDVVRSAFARAGQASGAVKVVILVGSAGRSKRFARQLADATRSLRVGQPADPRTQVGPMIEKPQGAAERALTELDDDEQWLVQPRLETTDPSGRLWSPGIRIGVRPGSRFLAEDHAVPVVGIMHAPTLEKAIELHDEVAVGIAAGLHTRDPEQLATWLDAVEAGSLFVNRSTVGTKVQRQPDGGWARSSTGPCAKSGGPNRLIGFGSWHAQRSTTLSSTLHLRGLDSRITALIEAAQPSLGYEEFEWLRRAALSDALAWDREFGQVRDVSKLGIERNLLRYRPVPVEVRVAADARLQDLLRVAIAAVRAGSPFVLSLAEGLPAGVRHALAELRATVYLESDAEWLQRGLRFGASEGDGELAGQPSAGRVRLVGGADAVAGLRATLIETLGVGADISVHDGEVTSAGRIELLCFVREQSISITAHRGGVPDDWSSEVI</sequence>
<feature type="coiled-coil region" evidence="3">
    <location>
        <begin position="13"/>
        <end position="45"/>
    </location>
</feature>
<accession>A0AAW8F202</accession>
<dbReference type="EC" id="1.2.1.88" evidence="6"/>
<proteinExistence type="predicted"/>
<evidence type="ECO:0000313" key="7">
    <source>
        <dbReference type="Proteomes" id="UP001244427"/>
    </source>
</evidence>
<dbReference type="InterPro" id="IPR050485">
    <property type="entry name" value="Proline_metab_enzyme"/>
</dbReference>
<evidence type="ECO:0000256" key="3">
    <source>
        <dbReference type="SAM" id="Coils"/>
    </source>
</evidence>
<dbReference type="RefSeq" id="WP_307299104.1">
    <property type="nucleotide sequence ID" value="NZ_JAUSXV010000001.1"/>
</dbReference>
<keyword evidence="3" id="KW-0175">Coiled coil</keyword>
<dbReference type="AlphaFoldDB" id="A0AAW8F202"/>
<protein>
    <submittedName>
        <fullName evidence="6">RHH-type proline utilization regulon transcriptional repressor/proline dehydrogenase/delta 1-pyrroline-5-carboxylate dehydrogenase</fullName>
        <ecNumber evidence="6">1.2.1.88</ecNumber>
        <ecNumber evidence="6">1.5.5.2</ecNumber>
    </submittedName>
</protein>
<dbReference type="SUPFAM" id="SSF53720">
    <property type="entry name" value="ALDH-like"/>
    <property type="match status" value="1"/>
</dbReference>
<dbReference type="Pfam" id="PF01619">
    <property type="entry name" value="Pro_dh"/>
    <property type="match status" value="1"/>
</dbReference>
<comment type="caution">
    <text evidence="6">The sequence shown here is derived from an EMBL/GenBank/DDBJ whole genome shotgun (WGS) entry which is preliminary data.</text>
</comment>
<dbReference type="Gene3D" id="3.40.309.10">
    <property type="entry name" value="Aldehyde Dehydrogenase, Chain A, domain 2"/>
    <property type="match status" value="1"/>
</dbReference>
<dbReference type="PANTHER" id="PTHR42862:SF1">
    <property type="entry name" value="DELTA-1-PYRROLINE-5-CARBOXYLATE DEHYDROGENASE 2, ISOFORM A-RELATED"/>
    <property type="match status" value="1"/>
</dbReference>
<dbReference type="GO" id="GO:0004657">
    <property type="term" value="F:proline dehydrogenase activity"/>
    <property type="evidence" value="ECO:0007669"/>
    <property type="project" value="UniProtKB-EC"/>
</dbReference>
<keyword evidence="1 6" id="KW-0560">Oxidoreductase</keyword>
<dbReference type="EMBL" id="JAUSXV010000001">
    <property type="protein sequence ID" value="MDQ0649626.1"/>
    <property type="molecule type" value="Genomic_DNA"/>
</dbReference>
<name>A0AAW8F202_9MICO</name>
<organism evidence="6 7">
    <name type="scientific">Microbacterium natoriense</name>
    <dbReference type="NCBI Taxonomy" id="284570"/>
    <lineage>
        <taxon>Bacteria</taxon>
        <taxon>Bacillati</taxon>
        <taxon>Actinomycetota</taxon>
        <taxon>Actinomycetes</taxon>
        <taxon>Micrococcales</taxon>
        <taxon>Microbacteriaceae</taxon>
        <taxon>Microbacterium</taxon>
    </lineage>
</organism>
<dbReference type="GO" id="GO:0009898">
    <property type="term" value="C:cytoplasmic side of plasma membrane"/>
    <property type="evidence" value="ECO:0007669"/>
    <property type="project" value="TreeGrafter"/>
</dbReference>
<evidence type="ECO:0000259" key="5">
    <source>
        <dbReference type="Pfam" id="PF01619"/>
    </source>
</evidence>
<feature type="domain" description="Aldehyde dehydrogenase" evidence="4">
    <location>
        <begin position="538"/>
        <end position="947"/>
    </location>
</feature>
<reference evidence="6 7" key="1">
    <citation type="submission" date="2023-07" db="EMBL/GenBank/DDBJ databases">
        <title>Comparative genomics of wheat-associated soil bacteria to identify genetic determinants of phenazine resistance.</title>
        <authorList>
            <person name="Mouncey N."/>
        </authorList>
    </citation>
    <scope>NUCLEOTIDE SEQUENCE [LARGE SCALE GENOMIC DNA]</scope>
    <source>
        <strain evidence="6 7">W4I9-1</strain>
    </source>
</reference>
<dbReference type="GO" id="GO:0010133">
    <property type="term" value="P:L-proline catabolic process to L-glutamate"/>
    <property type="evidence" value="ECO:0007669"/>
    <property type="project" value="TreeGrafter"/>
</dbReference>
<evidence type="ECO:0000256" key="1">
    <source>
        <dbReference type="ARBA" id="ARBA00023002"/>
    </source>
</evidence>
<dbReference type="Proteomes" id="UP001244427">
    <property type="component" value="Unassembled WGS sequence"/>
</dbReference>
<feature type="domain" description="Proline dehydrogenase" evidence="5">
    <location>
        <begin position="132"/>
        <end position="392"/>
    </location>
</feature>
<dbReference type="InterPro" id="IPR016162">
    <property type="entry name" value="Ald_DH_N"/>
</dbReference>
<dbReference type="Gene3D" id="3.20.20.220">
    <property type="match status" value="1"/>
</dbReference>
<dbReference type="InterPro" id="IPR016161">
    <property type="entry name" value="Ald_DH/histidinol_DH"/>
</dbReference>
<dbReference type="Pfam" id="PF00171">
    <property type="entry name" value="Aldedh"/>
    <property type="match status" value="1"/>
</dbReference>
<evidence type="ECO:0000256" key="2">
    <source>
        <dbReference type="ARBA" id="ARBA00023027"/>
    </source>
</evidence>
<dbReference type="PANTHER" id="PTHR42862">
    <property type="entry name" value="DELTA-1-PYRROLINE-5-CARBOXYLATE DEHYDROGENASE 1, ISOFORM A-RELATED"/>
    <property type="match status" value="1"/>
</dbReference>
<keyword evidence="2" id="KW-0520">NAD</keyword>
<dbReference type="InterPro" id="IPR016163">
    <property type="entry name" value="Ald_DH_C"/>
</dbReference>
<dbReference type="InterPro" id="IPR002872">
    <property type="entry name" value="Proline_DH_dom"/>
</dbReference>
<dbReference type="EC" id="1.5.5.2" evidence="6"/>
<gene>
    <name evidence="6" type="ORF">QFZ53_003822</name>
</gene>
<dbReference type="InterPro" id="IPR015590">
    <property type="entry name" value="Aldehyde_DH_dom"/>
</dbReference>
<dbReference type="SUPFAM" id="SSF51730">
    <property type="entry name" value="FAD-linked oxidoreductase"/>
    <property type="match status" value="1"/>
</dbReference>